<keyword evidence="3" id="KW-1133">Transmembrane helix</keyword>
<dbReference type="EMBL" id="JAPEVI010000003">
    <property type="protein sequence ID" value="MCX2724723.1"/>
    <property type="molecule type" value="Genomic_DNA"/>
</dbReference>
<dbReference type="RefSeq" id="WP_265964954.1">
    <property type="nucleotide sequence ID" value="NZ_JAPEVI010000003.1"/>
</dbReference>
<dbReference type="InterPro" id="IPR002528">
    <property type="entry name" value="MATE_fam"/>
</dbReference>
<dbReference type="Pfam" id="PF01554">
    <property type="entry name" value="MatE"/>
    <property type="match status" value="2"/>
</dbReference>
<keyword evidence="3" id="KW-0472">Membrane</keyword>
<feature type="transmembrane region" description="Helical" evidence="3">
    <location>
        <begin position="249"/>
        <end position="271"/>
    </location>
</feature>
<accession>A0ABT3R6D5</accession>
<name>A0ABT3R6D5_9HYPH</name>
<feature type="transmembrane region" description="Helical" evidence="3">
    <location>
        <begin position="105"/>
        <end position="125"/>
    </location>
</feature>
<keyword evidence="1" id="KW-0813">Transport</keyword>
<feature type="transmembrane region" description="Helical" evidence="3">
    <location>
        <begin position="25"/>
        <end position="45"/>
    </location>
</feature>
<evidence type="ECO:0000256" key="3">
    <source>
        <dbReference type="SAM" id="Phobius"/>
    </source>
</evidence>
<comment type="caution">
    <text evidence="4">The sequence shown here is derived from an EMBL/GenBank/DDBJ whole genome shotgun (WGS) entry which is preliminary data.</text>
</comment>
<evidence type="ECO:0000256" key="1">
    <source>
        <dbReference type="ARBA" id="ARBA00022448"/>
    </source>
</evidence>
<dbReference type="InterPro" id="IPR050222">
    <property type="entry name" value="MATE_MdtK"/>
</dbReference>
<sequence length="491" mass="50977">MSLTLQEFSSGSGAPWRLRLEEGRALIRLAVPIMLIALVNMGMSITDTVMVSAQFGTRALAAVAVGSDLYSIFFYLSAGVLAGIAPFYTAAVTRTDAHERARLERIGWAIVALLAAFTVPLVWFAPSWLNVFGIDPSLLDQSQGYTRAMALTLVPMLGVMLYRTVLTAAEKPKVFLKVTLAMLPLNGLANHVFMTGAGPIPAMGPAGAGVSSLLVSAVSLAVLVTVARRVSPPAPALIDARPDWRRIGAILRVGVPIGLTTVTEIGIFLAATVYAARLGAADVAAHTLTLRTAGVVYALPAALLQASMVRMARADSLGDRNTGQAVVAASLGLSLVSGTMILLLVVAGAGPLADALLDDSAAGRAAAGILLNLLIMLGVMEFIINPGMAAAGILRGRKDTRAPMVYALFGYWAVSAPLGIYLCEVQQAGVTGIWIGLAAGTLVTTVLTLSRLAGIRLPGIAPALPRPSPQNTAQPPRRGDIPAGRPEAGRA</sequence>
<dbReference type="Proteomes" id="UP001300261">
    <property type="component" value="Unassembled WGS sequence"/>
</dbReference>
<gene>
    <name evidence="4" type="ORF">ON753_20515</name>
</gene>
<dbReference type="PANTHER" id="PTHR43298:SF2">
    <property type="entry name" value="FMN_FAD EXPORTER YEEO-RELATED"/>
    <property type="match status" value="1"/>
</dbReference>
<evidence type="ECO:0000313" key="5">
    <source>
        <dbReference type="Proteomes" id="UP001300261"/>
    </source>
</evidence>
<evidence type="ECO:0000313" key="4">
    <source>
        <dbReference type="EMBL" id="MCX2724723.1"/>
    </source>
</evidence>
<protein>
    <submittedName>
        <fullName evidence="4">MATE family efflux transporter</fullName>
    </submittedName>
</protein>
<feature type="transmembrane region" description="Helical" evidence="3">
    <location>
        <begin position="361"/>
        <end position="384"/>
    </location>
</feature>
<feature type="transmembrane region" description="Helical" evidence="3">
    <location>
        <begin position="405"/>
        <end position="422"/>
    </location>
</feature>
<feature type="region of interest" description="Disordered" evidence="2">
    <location>
        <begin position="463"/>
        <end position="491"/>
    </location>
</feature>
<evidence type="ECO:0000256" key="2">
    <source>
        <dbReference type="SAM" id="MobiDB-lite"/>
    </source>
</evidence>
<reference evidence="4 5" key="1">
    <citation type="journal article" date="2016" name="Int. J. Syst. Evol. Microbiol.">
        <title>Labrenzia salina sp. nov., isolated from the rhizosphere of the halophyte Arthrocnemum macrostachyum.</title>
        <authorList>
            <person name="Camacho M."/>
            <person name="Redondo-Gomez S."/>
            <person name="Rodriguez-Llorente I."/>
            <person name="Rohde M."/>
            <person name="Sproer C."/>
            <person name="Schumann P."/>
            <person name="Klenk H.P."/>
            <person name="Montero-Calasanz M.D.C."/>
        </authorList>
    </citation>
    <scope>NUCLEOTIDE SEQUENCE [LARGE SCALE GENOMIC DNA]</scope>
    <source>
        <strain evidence="4 5">DSM 29163</strain>
    </source>
</reference>
<feature type="transmembrane region" description="Helical" evidence="3">
    <location>
        <begin position="428"/>
        <end position="449"/>
    </location>
</feature>
<keyword evidence="5" id="KW-1185">Reference proteome</keyword>
<feature type="transmembrane region" description="Helical" evidence="3">
    <location>
        <begin position="174"/>
        <end position="194"/>
    </location>
</feature>
<organism evidence="4 5">
    <name type="scientific">Roseibium salinum</name>
    <dbReference type="NCBI Taxonomy" id="1604349"/>
    <lineage>
        <taxon>Bacteria</taxon>
        <taxon>Pseudomonadati</taxon>
        <taxon>Pseudomonadota</taxon>
        <taxon>Alphaproteobacteria</taxon>
        <taxon>Hyphomicrobiales</taxon>
        <taxon>Stappiaceae</taxon>
        <taxon>Roseibium</taxon>
    </lineage>
</organism>
<feature type="transmembrane region" description="Helical" evidence="3">
    <location>
        <begin position="72"/>
        <end position="93"/>
    </location>
</feature>
<dbReference type="PANTHER" id="PTHR43298">
    <property type="entry name" value="MULTIDRUG RESISTANCE PROTEIN NORM-RELATED"/>
    <property type="match status" value="1"/>
</dbReference>
<feature type="transmembrane region" description="Helical" evidence="3">
    <location>
        <begin position="206"/>
        <end position="228"/>
    </location>
</feature>
<keyword evidence="3" id="KW-0812">Transmembrane</keyword>
<feature type="transmembrane region" description="Helical" evidence="3">
    <location>
        <begin position="145"/>
        <end position="162"/>
    </location>
</feature>
<feature type="transmembrane region" description="Helical" evidence="3">
    <location>
        <begin position="325"/>
        <end position="349"/>
    </location>
</feature>
<feature type="transmembrane region" description="Helical" evidence="3">
    <location>
        <begin position="283"/>
        <end position="304"/>
    </location>
</feature>
<proteinExistence type="predicted"/>